<dbReference type="Proteomes" id="UP000016608">
    <property type="component" value="Unassembled WGS sequence"/>
</dbReference>
<reference evidence="1 2" key="1">
    <citation type="submission" date="2013-06" db="EMBL/GenBank/DDBJ databases">
        <authorList>
            <person name="Weinstock G."/>
            <person name="Sodergren E."/>
            <person name="Lobos E.A."/>
            <person name="Fulton L."/>
            <person name="Fulton R."/>
            <person name="Courtney L."/>
            <person name="Fronick C."/>
            <person name="O'Laughlin M."/>
            <person name="Godfrey J."/>
            <person name="Wilson R.M."/>
            <person name="Miner T."/>
            <person name="Farmer C."/>
            <person name="Delehaunty K."/>
            <person name="Cordes M."/>
            <person name="Minx P."/>
            <person name="Tomlinson C."/>
            <person name="Chen J."/>
            <person name="Wollam A."/>
            <person name="Pepin K.H."/>
            <person name="Bhonagiri V."/>
            <person name="Zhang X."/>
            <person name="Warren W."/>
            <person name="Mitreva M."/>
            <person name="Mardis E.R."/>
            <person name="Wilson R.K."/>
        </authorList>
    </citation>
    <scope>NUCLEOTIDE SEQUENCE [LARGE SCALE GENOMIC DNA]</scope>
    <source>
        <strain evidence="1 2">ATCC 29099</strain>
    </source>
</reference>
<accession>U2Q474</accession>
<name>U2Q474_EUBRA</name>
<proteinExistence type="predicted"/>
<sequence>MLPPFQQIVLPFQEVFIHIWKFSLWRENEICSSLFPRQVENKR</sequence>
<evidence type="ECO:0000313" key="1">
    <source>
        <dbReference type="EMBL" id="ERK51181.1"/>
    </source>
</evidence>
<dbReference type="EMBL" id="AWVJ01000032">
    <property type="protein sequence ID" value="ERK51181.1"/>
    <property type="molecule type" value="Genomic_DNA"/>
</dbReference>
<protein>
    <submittedName>
        <fullName evidence="1">Uncharacterized protein</fullName>
    </submittedName>
</protein>
<organism evidence="1 2">
    <name type="scientific">Eubacterium ramulus ATCC 29099</name>
    <dbReference type="NCBI Taxonomy" id="1256908"/>
    <lineage>
        <taxon>Bacteria</taxon>
        <taxon>Bacillati</taxon>
        <taxon>Bacillota</taxon>
        <taxon>Clostridia</taxon>
        <taxon>Eubacteriales</taxon>
        <taxon>Eubacteriaceae</taxon>
        <taxon>Eubacterium</taxon>
    </lineage>
</organism>
<evidence type="ECO:0000313" key="2">
    <source>
        <dbReference type="Proteomes" id="UP000016608"/>
    </source>
</evidence>
<comment type="caution">
    <text evidence="1">The sequence shown here is derived from an EMBL/GenBank/DDBJ whole genome shotgun (WGS) entry which is preliminary data.</text>
</comment>
<gene>
    <name evidence="1" type="ORF">HMPREF0373_00425</name>
</gene>
<dbReference type="HOGENOM" id="CLU_3233781_0_0_9"/>
<keyword evidence="2" id="KW-1185">Reference proteome</keyword>
<dbReference type="AlphaFoldDB" id="U2Q474"/>